<dbReference type="GO" id="GO:0005524">
    <property type="term" value="F:ATP binding"/>
    <property type="evidence" value="ECO:0007669"/>
    <property type="project" value="InterPro"/>
</dbReference>
<dbReference type="RefSeq" id="WP_107725524.1">
    <property type="nucleotide sequence ID" value="NZ_PZZP01000001.1"/>
</dbReference>
<feature type="domain" description="ATP-dependent DNA ligase family profile" evidence="5">
    <location>
        <begin position="103"/>
        <end position="195"/>
    </location>
</feature>
<sequence>MFPIKPMEPIQTEAMLSSDEWIYQVKWDGVRILAYLEDGQVRLWNRKKAERTAQYPELVTELKGISCRSAVLDGEVIVVHRGRADFFQVLKRDLLQNPRKIQAAYQAIPVQFQLFDLLHINGEDLVKHAWEQRDEQLRLLLEKTQTERIAVTDSFADGNALWHATRERGWEGIVMKRKTSPYRVGQKHADWRKVKHFRTLMAHLVGASFKKGRVNALLLGVEEAGGWYYIGRAASGLSEQELTLLTEWIPQLQVASPAVVNPVYDPQVIWIRPSFSVKVRYLEWTPHGTLRSPTILGFNA</sequence>
<dbReference type="Proteomes" id="UP000241639">
    <property type="component" value="Unassembled WGS sequence"/>
</dbReference>
<proteinExistence type="inferred from homology"/>
<dbReference type="Gene3D" id="2.40.50.140">
    <property type="entry name" value="Nucleic acid-binding proteins"/>
    <property type="match status" value="1"/>
</dbReference>
<evidence type="ECO:0000313" key="6">
    <source>
        <dbReference type="EMBL" id="PTM58765.1"/>
    </source>
</evidence>
<evidence type="ECO:0000256" key="4">
    <source>
        <dbReference type="ARBA" id="ARBA00034003"/>
    </source>
</evidence>
<dbReference type="Gene3D" id="3.30.1490.70">
    <property type="match status" value="1"/>
</dbReference>
<dbReference type="InterPro" id="IPR050191">
    <property type="entry name" value="ATP-dep_DNA_ligase"/>
</dbReference>
<evidence type="ECO:0000256" key="2">
    <source>
        <dbReference type="ARBA" id="ARBA00012727"/>
    </source>
</evidence>
<dbReference type="InterPro" id="IPR014146">
    <property type="entry name" value="LigD_ligase_dom"/>
</dbReference>
<reference evidence="6 7" key="1">
    <citation type="submission" date="2018-04" db="EMBL/GenBank/DDBJ databases">
        <title>Genomic Encyclopedia of Archaeal and Bacterial Type Strains, Phase II (KMG-II): from individual species to whole genera.</title>
        <authorList>
            <person name="Goeker M."/>
        </authorList>
    </citation>
    <scope>NUCLEOTIDE SEQUENCE [LARGE SCALE GENOMIC DNA]</scope>
    <source>
        <strain evidence="6 7">DSM 45169</strain>
    </source>
</reference>
<name>A0A2T4ZA67_9BACL</name>
<evidence type="ECO:0000313" key="7">
    <source>
        <dbReference type="Proteomes" id="UP000241639"/>
    </source>
</evidence>
<evidence type="ECO:0000256" key="3">
    <source>
        <dbReference type="ARBA" id="ARBA00022598"/>
    </source>
</evidence>
<dbReference type="EMBL" id="PZZP01000001">
    <property type="protein sequence ID" value="PTM58765.1"/>
    <property type="molecule type" value="Genomic_DNA"/>
</dbReference>
<keyword evidence="3" id="KW-0436">Ligase</keyword>
<dbReference type="SUPFAM" id="SSF56091">
    <property type="entry name" value="DNA ligase/mRNA capping enzyme, catalytic domain"/>
    <property type="match status" value="1"/>
</dbReference>
<evidence type="ECO:0000259" key="5">
    <source>
        <dbReference type="PROSITE" id="PS50160"/>
    </source>
</evidence>
<dbReference type="PROSITE" id="PS50160">
    <property type="entry name" value="DNA_LIGASE_A3"/>
    <property type="match status" value="1"/>
</dbReference>
<dbReference type="NCBIfam" id="TIGR02779">
    <property type="entry name" value="NHEJ_ligase_lig"/>
    <property type="match status" value="1"/>
</dbReference>
<dbReference type="SUPFAM" id="SSF50249">
    <property type="entry name" value="Nucleic acid-binding proteins"/>
    <property type="match status" value="1"/>
</dbReference>
<dbReference type="AlphaFoldDB" id="A0A2T4ZA67"/>
<dbReference type="GO" id="GO:0006310">
    <property type="term" value="P:DNA recombination"/>
    <property type="evidence" value="ECO:0007669"/>
    <property type="project" value="InterPro"/>
</dbReference>
<dbReference type="GO" id="GO:0006281">
    <property type="term" value="P:DNA repair"/>
    <property type="evidence" value="ECO:0007669"/>
    <property type="project" value="InterPro"/>
</dbReference>
<dbReference type="Pfam" id="PF04679">
    <property type="entry name" value="DNA_ligase_A_C"/>
    <property type="match status" value="1"/>
</dbReference>
<organism evidence="6 7">
    <name type="scientific">Desmospora activa DSM 45169</name>
    <dbReference type="NCBI Taxonomy" id="1121389"/>
    <lineage>
        <taxon>Bacteria</taxon>
        <taxon>Bacillati</taxon>
        <taxon>Bacillota</taxon>
        <taxon>Bacilli</taxon>
        <taxon>Bacillales</taxon>
        <taxon>Thermoactinomycetaceae</taxon>
        <taxon>Desmospora</taxon>
    </lineage>
</organism>
<dbReference type="PANTHER" id="PTHR45674">
    <property type="entry name" value="DNA LIGASE 1/3 FAMILY MEMBER"/>
    <property type="match status" value="1"/>
</dbReference>
<keyword evidence="7" id="KW-1185">Reference proteome</keyword>
<dbReference type="Pfam" id="PF01068">
    <property type="entry name" value="DNA_ligase_A_M"/>
    <property type="match status" value="1"/>
</dbReference>
<dbReference type="CDD" id="cd07906">
    <property type="entry name" value="Adenylation_DNA_ligase_LigD_LigC"/>
    <property type="match status" value="1"/>
</dbReference>
<dbReference type="EC" id="6.5.1.1" evidence="2"/>
<dbReference type="InterPro" id="IPR012309">
    <property type="entry name" value="DNA_ligase_ATP-dep_C"/>
</dbReference>
<dbReference type="GO" id="GO:0003910">
    <property type="term" value="F:DNA ligase (ATP) activity"/>
    <property type="evidence" value="ECO:0007669"/>
    <property type="project" value="UniProtKB-EC"/>
</dbReference>
<protein>
    <recommendedName>
        <fullName evidence="2">DNA ligase (ATP)</fullName>
        <ecNumber evidence="2">6.5.1.1</ecNumber>
    </recommendedName>
</protein>
<accession>A0A2T4ZA67</accession>
<dbReference type="Gene3D" id="3.30.470.30">
    <property type="entry name" value="DNA ligase/mRNA capping enzyme"/>
    <property type="match status" value="1"/>
</dbReference>
<evidence type="ECO:0000256" key="1">
    <source>
        <dbReference type="ARBA" id="ARBA00007572"/>
    </source>
</evidence>
<dbReference type="InterPro" id="IPR012310">
    <property type="entry name" value="DNA_ligase_ATP-dep_cent"/>
</dbReference>
<comment type="catalytic activity">
    <reaction evidence="4">
        <text>ATP + (deoxyribonucleotide)n-3'-hydroxyl + 5'-phospho-(deoxyribonucleotide)m = (deoxyribonucleotide)n+m + AMP + diphosphate.</text>
        <dbReference type="EC" id="6.5.1.1"/>
    </reaction>
</comment>
<comment type="caution">
    <text evidence="6">The sequence shown here is derived from an EMBL/GenBank/DDBJ whole genome shotgun (WGS) entry which is preliminary data.</text>
</comment>
<dbReference type="PANTHER" id="PTHR45674:SF4">
    <property type="entry name" value="DNA LIGASE 1"/>
    <property type="match status" value="1"/>
</dbReference>
<dbReference type="OrthoDB" id="9802472at2"/>
<dbReference type="InterPro" id="IPR012340">
    <property type="entry name" value="NA-bd_OB-fold"/>
</dbReference>
<gene>
    <name evidence="6" type="ORF">C8J48_1355</name>
</gene>
<comment type="similarity">
    <text evidence="1">Belongs to the ATP-dependent DNA ligase family.</text>
</comment>